<evidence type="ECO:0000313" key="2">
    <source>
        <dbReference type="Proteomes" id="UP001470230"/>
    </source>
</evidence>
<organism evidence="1 2">
    <name type="scientific">Tritrichomonas musculus</name>
    <dbReference type="NCBI Taxonomy" id="1915356"/>
    <lineage>
        <taxon>Eukaryota</taxon>
        <taxon>Metamonada</taxon>
        <taxon>Parabasalia</taxon>
        <taxon>Tritrichomonadida</taxon>
        <taxon>Tritrichomonadidae</taxon>
        <taxon>Tritrichomonas</taxon>
    </lineage>
</organism>
<evidence type="ECO:0008006" key="3">
    <source>
        <dbReference type="Google" id="ProtNLM"/>
    </source>
</evidence>
<dbReference type="Gene3D" id="1.25.40.20">
    <property type="entry name" value="Ankyrin repeat-containing domain"/>
    <property type="match status" value="1"/>
</dbReference>
<reference evidence="1 2" key="1">
    <citation type="submission" date="2024-04" db="EMBL/GenBank/DDBJ databases">
        <title>Tritrichomonas musculus Genome.</title>
        <authorList>
            <person name="Alves-Ferreira E."/>
            <person name="Grigg M."/>
            <person name="Lorenzi H."/>
            <person name="Galac M."/>
        </authorList>
    </citation>
    <scope>NUCLEOTIDE SEQUENCE [LARGE SCALE GENOMIC DNA]</scope>
    <source>
        <strain evidence="1 2">EAF2021</strain>
    </source>
</reference>
<dbReference type="SUPFAM" id="SSF48403">
    <property type="entry name" value="Ankyrin repeat"/>
    <property type="match status" value="1"/>
</dbReference>
<dbReference type="EMBL" id="JAPFFF010000039">
    <property type="protein sequence ID" value="KAK8842176.1"/>
    <property type="molecule type" value="Genomic_DNA"/>
</dbReference>
<dbReference type="Pfam" id="PF12796">
    <property type="entry name" value="Ank_2"/>
    <property type="match status" value="1"/>
</dbReference>
<keyword evidence="2" id="KW-1185">Reference proteome</keyword>
<dbReference type="Proteomes" id="UP001470230">
    <property type="component" value="Unassembled WGS sequence"/>
</dbReference>
<sequence length="551" mass="66362">MNHCDYKQLLEDYFRKLGNIEENLIMFLDNQEENTNLFIQYLNKQKISESKYELRSFFYLIVSTSNYYHRSADFFNKIELIITIFQEQIQNYFTSLEIFDIFQSSKRLLLFLFKSGILTPTEQIYKRIINHTKYLEKKYLEYFYPEFEAYFDANIRKVVKEIRESNNDEFKQKRENGENDNYLFKLIRNDQIVDFVRYLEQTNISPSSIIQSSIYETNLLIINKYLSLIEYSAFCGSIQIFKYLYYRKAELTTSIWPYAIHGKNAEIIHFLEEKKIETLCNSYQYLIIESIKCHNNEIIYYFLNNFCENERIYNDYLYIKSCKYYNFGFLKDGIINLLNKSNIPYYLCKYDYNLVIELLCNANNFDINREYTIFKPFHNQSKDIVSYIALKNGDLSHLFSEKEKEIERQFPIHFQSIQERKKFTQYEYDVETSTILHIAIRRGNIGIIQFLLSMKSIELNKKSTKVYKKLNEMIRSSNHYFIITTKKSILHESIENGNEEVVQSLLNNKNIDINEPVLKEKVCDDTVFYYEKKNSNSIIASCHKKQEHEYY</sequence>
<accession>A0ABR2H8B7</accession>
<gene>
    <name evidence="1" type="ORF">M9Y10_026406</name>
</gene>
<comment type="caution">
    <text evidence="1">The sequence shown here is derived from an EMBL/GenBank/DDBJ whole genome shotgun (WGS) entry which is preliminary data.</text>
</comment>
<name>A0ABR2H8B7_9EUKA</name>
<dbReference type="SMART" id="SM00248">
    <property type="entry name" value="ANK"/>
    <property type="match status" value="4"/>
</dbReference>
<dbReference type="InterPro" id="IPR036770">
    <property type="entry name" value="Ankyrin_rpt-contain_sf"/>
</dbReference>
<dbReference type="InterPro" id="IPR002110">
    <property type="entry name" value="Ankyrin_rpt"/>
</dbReference>
<proteinExistence type="predicted"/>
<evidence type="ECO:0000313" key="1">
    <source>
        <dbReference type="EMBL" id="KAK8842176.1"/>
    </source>
</evidence>
<protein>
    <recommendedName>
        <fullName evidence="3">DUF3447 domain-containing protein</fullName>
    </recommendedName>
</protein>